<keyword evidence="3" id="KW-1185">Reference proteome</keyword>
<dbReference type="PANTHER" id="PTHR33112:SF12">
    <property type="entry name" value="HETEROKARYON INCOMPATIBILITY DOMAIN-CONTAINING PROTEIN"/>
    <property type="match status" value="1"/>
</dbReference>
<evidence type="ECO:0000313" key="3">
    <source>
        <dbReference type="Proteomes" id="UP001321749"/>
    </source>
</evidence>
<evidence type="ECO:0000259" key="1">
    <source>
        <dbReference type="Pfam" id="PF06985"/>
    </source>
</evidence>
<organism evidence="2 3">
    <name type="scientific">Cladorrhinum samala</name>
    <dbReference type="NCBI Taxonomy" id="585594"/>
    <lineage>
        <taxon>Eukaryota</taxon>
        <taxon>Fungi</taxon>
        <taxon>Dikarya</taxon>
        <taxon>Ascomycota</taxon>
        <taxon>Pezizomycotina</taxon>
        <taxon>Sordariomycetes</taxon>
        <taxon>Sordariomycetidae</taxon>
        <taxon>Sordariales</taxon>
        <taxon>Podosporaceae</taxon>
        <taxon>Cladorrhinum</taxon>
    </lineage>
</organism>
<gene>
    <name evidence="2" type="ORF">QBC42DRAFT_277633</name>
</gene>
<feature type="domain" description="Heterokaryon incompatibility" evidence="1">
    <location>
        <begin position="234"/>
        <end position="392"/>
    </location>
</feature>
<dbReference type="Proteomes" id="UP001321749">
    <property type="component" value="Unassembled WGS sequence"/>
</dbReference>
<dbReference type="AlphaFoldDB" id="A0AAV9HDS9"/>
<dbReference type="Pfam" id="PF06985">
    <property type="entry name" value="HET"/>
    <property type="match status" value="1"/>
</dbReference>
<proteinExistence type="predicted"/>
<dbReference type="PANTHER" id="PTHR33112">
    <property type="entry name" value="DOMAIN PROTEIN, PUTATIVE-RELATED"/>
    <property type="match status" value="1"/>
</dbReference>
<name>A0AAV9HDS9_9PEZI</name>
<sequence>MDFTDDTDSALALLSRLGFNIAAQSGQILCWVCIEILLIDPETGQPTATALEDLFYARRRLTQEQSLGSYRDISTRQFCPMCRLVFQLLSNDKRLLPTTSSPAATEGACVIWQHGSTPAELCVAYVTPDPSQSRLRRNLGKIVILSNEYPRPPSPGNFRVLHSRLTEYYLATHPATRSSDLLDIDFVKSCLAGCEHNHTVCRHAGANEQSPAADIFLINVQEECLEPGTTSDRYLVLSYVWGDASRFYQTCGEDVAALRQPGSLAPSADLFDVPETVRDAMTLTRRLGEKYLWVDALCIIQDDSEHKAKQLRMMDRIYRHAVMTVVAMSAQDARSGLPGIGTSTGCPRRKRIMPIESIQPCDPGYSLTIVPPGLKGVIHLSTWSTRAWTFQEQFLSRRCLYLSDWQAYFQCQGTWVVEECARPQDIVSAFEQHNDEYWRINDQLNLLTGLKTWDEGFDSYQKLVAYYLGRNMSCDYDILNAFEGVAAFMQAQLGRRLFAGIPEAVIDFCLLWAPVSDITRRRLPGFNFPSWSWAGWIGKANQTWNIGFLWDTLGIGLGHVSKGYLPYWPEVLRSEIDAMLLEVDGALVEVNRIVNTMTTTANQDGLKLLTATAKLGGHQHLLHFLAETASTRGFSVTGGQVIDSRQVPFDEGETIQPATRLFDASGVARGVVFDKERNCVWDFDDDDRYGFVLLSRALGDESSAPSCVRDLVKSSGGMRHVLAGEGYGRAGWGVCFALLVEWQGGSRSRCQRLAVCQISAWEWEEAHKERRYIQLG</sequence>
<dbReference type="InterPro" id="IPR010730">
    <property type="entry name" value="HET"/>
</dbReference>
<reference evidence="2" key="2">
    <citation type="submission" date="2023-06" db="EMBL/GenBank/DDBJ databases">
        <authorList>
            <consortium name="Lawrence Berkeley National Laboratory"/>
            <person name="Mondo S.J."/>
            <person name="Hensen N."/>
            <person name="Bonometti L."/>
            <person name="Westerberg I."/>
            <person name="Brannstrom I.O."/>
            <person name="Guillou S."/>
            <person name="Cros-Aarteil S."/>
            <person name="Calhoun S."/>
            <person name="Haridas S."/>
            <person name="Kuo A."/>
            <person name="Pangilinan J."/>
            <person name="Riley R."/>
            <person name="Labutti K."/>
            <person name="Andreopoulos B."/>
            <person name="Lipzen A."/>
            <person name="Chen C."/>
            <person name="Yanf M."/>
            <person name="Daum C."/>
            <person name="Ng V."/>
            <person name="Clum A."/>
            <person name="Steindorff A."/>
            <person name="Ohm R."/>
            <person name="Martin F."/>
            <person name="Silar P."/>
            <person name="Natvig D."/>
            <person name="Lalanne C."/>
            <person name="Gautier V."/>
            <person name="Ament-Velasquez S.L."/>
            <person name="Kruys A."/>
            <person name="Hutchinson M.I."/>
            <person name="Powell A.J."/>
            <person name="Barry K."/>
            <person name="Miller A.N."/>
            <person name="Grigoriev I.V."/>
            <person name="Debuchy R."/>
            <person name="Gladieux P."/>
            <person name="Thoren M.H."/>
            <person name="Johannesson H."/>
        </authorList>
    </citation>
    <scope>NUCLEOTIDE SEQUENCE</scope>
    <source>
        <strain evidence="2">PSN324</strain>
    </source>
</reference>
<comment type="caution">
    <text evidence="2">The sequence shown here is derived from an EMBL/GenBank/DDBJ whole genome shotgun (WGS) entry which is preliminary data.</text>
</comment>
<protein>
    <submittedName>
        <fullName evidence="2">Heterokaryon incompatibility protein-domain-containing protein</fullName>
    </submittedName>
</protein>
<dbReference type="EMBL" id="MU865084">
    <property type="protein sequence ID" value="KAK4458071.1"/>
    <property type="molecule type" value="Genomic_DNA"/>
</dbReference>
<accession>A0AAV9HDS9</accession>
<evidence type="ECO:0000313" key="2">
    <source>
        <dbReference type="EMBL" id="KAK4458071.1"/>
    </source>
</evidence>
<reference evidence="2" key="1">
    <citation type="journal article" date="2023" name="Mol. Phylogenet. Evol.">
        <title>Genome-scale phylogeny and comparative genomics of the fungal order Sordariales.</title>
        <authorList>
            <person name="Hensen N."/>
            <person name="Bonometti L."/>
            <person name="Westerberg I."/>
            <person name="Brannstrom I.O."/>
            <person name="Guillou S."/>
            <person name="Cros-Aarteil S."/>
            <person name="Calhoun S."/>
            <person name="Haridas S."/>
            <person name="Kuo A."/>
            <person name="Mondo S."/>
            <person name="Pangilinan J."/>
            <person name="Riley R."/>
            <person name="LaButti K."/>
            <person name="Andreopoulos B."/>
            <person name="Lipzen A."/>
            <person name="Chen C."/>
            <person name="Yan M."/>
            <person name="Daum C."/>
            <person name="Ng V."/>
            <person name="Clum A."/>
            <person name="Steindorff A."/>
            <person name="Ohm R.A."/>
            <person name="Martin F."/>
            <person name="Silar P."/>
            <person name="Natvig D.O."/>
            <person name="Lalanne C."/>
            <person name="Gautier V."/>
            <person name="Ament-Velasquez S.L."/>
            <person name="Kruys A."/>
            <person name="Hutchinson M.I."/>
            <person name="Powell A.J."/>
            <person name="Barry K."/>
            <person name="Miller A.N."/>
            <person name="Grigoriev I.V."/>
            <person name="Debuchy R."/>
            <person name="Gladieux P."/>
            <person name="Hiltunen Thoren M."/>
            <person name="Johannesson H."/>
        </authorList>
    </citation>
    <scope>NUCLEOTIDE SEQUENCE</scope>
    <source>
        <strain evidence="2">PSN324</strain>
    </source>
</reference>